<name>A0AAN4D1N0_CITFR</name>
<comment type="caution">
    <text evidence="2">The sequence shown here is derived from an EMBL/GenBank/DDBJ whole genome shotgun (WGS) entry which is preliminary data.</text>
</comment>
<evidence type="ECO:0000313" key="2">
    <source>
        <dbReference type="EMBL" id="ELV3681405.1"/>
    </source>
</evidence>
<gene>
    <name evidence="2" type="ORF">SGX49_003879</name>
</gene>
<organism evidence="2 3">
    <name type="scientific">Citrobacter freundii</name>
    <dbReference type="NCBI Taxonomy" id="546"/>
    <lineage>
        <taxon>Bacteria</taxon>
        <taxon>Pseudomonadati</taxon>
        <taxon>Pseudomonadota</taxon>
        <taxon>Gammaproteobacteria</taxon>
        <taxon>Enterobacterales</taxon>
        <taxon>Enterobacteriaceae</taxon>
        <taxon>Citrobacter</taxon>
        <taxon>Citrobacter freundii complex</taxon>
    </lineage>
</organism>
<dbReference type="EMBL" id="ABOSXX010000024">
    <property type="protein sequence ID" value="ELV3681405.1"/>
    <property type="molecule type" value="Genomic_DNA"/>
</dbReference>
<keyword evidence="1" id="KW-0812">Transmembrane</keyword>
<keyword evidence="1" id="KW-1133">Transmembrane helix</keyword>
<dbReference type="Proteomes" id="UP001279522">
    <property type="component" value="Unassembled WGS sequence"/>
</dbReference>
<evidence type="ECO:0000313" key="3">
    <source>
        <dbReference type="Proteomes" id="UP001279522"/>
    </source>
</evidence>
<reference evidence="2" key="1">
    <citation type="submission" date="2023-05" db="EMBL/GenBank/DDBJ databases">
        <authorList>
            <consortium name="Clinical and Environmental Microbiology Branch: Whole genome sequencing antimicrobial resistance pathogens in the healthcare setting"/>
        </authorList>
    </citation>
    <scope>NUCLEOTIDE SEQUENCE</scope>
    <source>
        <strain evidence="2">2023GN-00287</strain>
    </source>
</reference>
<dbReference type="SUPFAM" id="SSF69304">
    <property type="entry name" value="Tricorn protease N-terminal domain"/>
    <property type="match status" value="1"/>
</dbReference>
<sequence length="195" mass="20755">MFYTDDVLVRYLRAAIISTIVFIFSPLTFAEQMSVVQHIMAPGGKVSYYIVSSDGAGGGSSGLTAIVSRENDTNKVLLQESPSPEPEKNLSGFYNLYLSPDAKELFFNSEAWATAGAVHSLNISTGSVKYITAGDLACVVLSGEYQGSLVVAKHKYFVQGGSHDDLYLVDLKGKEIGLVAQGTNKSGVCPTLGQG</sequence>
<keyword evidence="1" id="KW-0472">Membrane</keyword>
<accession>A0AAN4D1N0</accession>
<dbReference type="AlphaFoldDB" id="A0AAN4D1N0"/>
<evidence type="ECO:0000256" key="1">
    <source>
        <dbReference type="SAM" id="Phobius"/>
    </source>
</evidence>
<feature type="transmembrane region" description="Helical" evidence="1">
    <location>
        <begin position="12"/>
        <end position="30"/>
    </location>
</feature>
<protein>
    <submittedName>
        <fullName evidence="2">Uncharacterized protein</fullName>
    </submittedName>
</protein>
<proteinExistence type="predicted"/>